<dbReference type="Proteomes" id="UP000185924">
    <property type="component" value="Unassembled WGS sequence"/>
</dbReference>
<sequence>MNNLRDWQNSVGTEVNWALHVANDGNAIFRIIKGDKSLSIALEPSKVTPLLHPLFERYSIWFEQQSNVIAKEFEELKEGIVLWLQDRYRITPTVKAFTKWFVLKRLSATMIKLDFSVDEITGDLLPKIKLSFNFSNIEETYPPAVLKNDLVEFCHWEDQELNKIDQSINSSFQSSKLPLIKDESATDKYVVKSGLLAIIYSTFDGDLWEELPLGEFLLVFAKNPIGILNIKSGKKELFCGLLRRMHDLGGDGFEFQYEWVRPFIDRHGLSYGTYENIHNKLFHKPHKSDPQKKFLKKLDQVMPPIEK</sequence>
<keyword evidence="2" id="KW-1185">Reference proteome</keyword>
<dbReference type="AlphaFoldDB" id="A0A1N7A0F5"/>
<accession>A0A1N7A0F5</accession>
<evidence type="ECO:0000313" key="1">
    <source>
        <dbReference type="EMBL" id="SIR32577.1"/>
    </source>
</evidence>
<name>A0A1N7A0F5_9BACT</name>
<protein>
    <submittedName>
        <fullName evidence="1">Uncharacterized protein</fullName>
    </submittedName>
</protein>
<dbReference type="EMBL" id="FTNM01000005">
    <property type="protein sequence ID" value="SIR32577.1"/>
    <property type="molecule type" value="Genomic_DNA"/>
</dbReference>
<dbReference type="RefSeq" id="WP_076422783.1">
    <property type="nucleotide sequence ID" value="NZ_FTNM01000005.1"/>
</dbReference>
<gene>
    <name evidence="1" type="ORF">SAMN05421545_3142</name>
</gene>
<organism evidence="1 2">
    <name type="scientific">Pontibacter lucknowensis</name>
    <dbReference type="NCBI Taxonomy" id="1077936"/>
    <lineage>
        <taxon>Bacteria</taxon>
        <taxon>Pseudomonadati</taxon>
        <taxon>Bacteroidota</taxon>
        <taxon>Cytophagia</taxon>
        <taxon>Cytophagales</taxon>
        <taxon>Hymenobacteraceae</taxon>
        <taxon>Pontibacter</taxon>
    </lineage>
</organism>
<reference evidence="2" key="1">
    <citation type="submission" date="2017-01" db="EMBL/GenBank/DDBJ databases">
        <authorList>
            <person name="Varghese N."/>
            <person name="Submissions S."/>
        </authorList>
    </citation>
    <scope>NUCLEOTIDE SEQUENCE [LARGE SCALE GENOMIC DNA]</scope>
    <source>
        <strain evidence="2">DM9</strain>
    </source>
</reference>
<proteinExistence type="predicted"/>
<evidence type="ECO:0000313" key="2">
    <source>
        <dbReference type="Proteomes" id="UP000185924"/>
    </source>
</evidence>